<feature type="region of interest" description="Disordered" evidence="1">
    <location>
        <begin position="103"/>
        <end position="126"/>
    </location>
</feature>
<dbReference type="GO" id="GO:0004722">
    <property type="term" value="F:protein serine/threonine phosphatase activity"/>
    <property type="evidence" value="ECO:0007669"/>
    <property type="project" value="InterPro"/>
</dbReference>
<evidence type="ECO:0000259" key="2">
    <source>
        <dbReference type="PROSITE" id="PS51746"/>
    </source>
</evidence>
<keyword evidence="4" id="KW-1185">Reference proteome</keyword>
<comment type="caution">
    <text evidence="3">The sequence shown here is derived from an EMBL/GenBank/DDBJ whole genome shotgun (WGS) entry which is preliminary data.</text>
</comment>
<dbReference type="CDD" id="cd00143">
    <property type="entry name" value="PP2Cc"/>
    <property type="match status" value="1"/>
</dbReference>
<dbReference type="PANTHER" id="PTHR13832">
    <property type="entry name" value="PROTEIN PHOSPHATASE 2C"/>
    <property type="match status" value="1"/>
</dbReference>
<dbReference type="AlphaFoldDB" id="A0A9X2E5A4"/>
<sequence length="363" mass="37132">MSAPTCPGCGARTRSTDRFCEQCGRELAIRRAALPDLAIDPAAGCAACGAGRLDPDGYCTACGELRRPPDRGSADLGAVYLVTDRGKVHARNEDAVAAAVLGDVEDEPAAAPRPGGDDSTLSAVDPAAAETTGSAVVITVCDGVSTSEDPQAASGAAARAGLDACLAALTADRTAEDAVMAGLEAAFQAVRGVSIAAGHSPSCTYVTAVLRPCGHGEFEITVANVGDSRAYWLRAPSDRADQPSRRLTVDDSWAQALVDAGAMDEVAAMRDPRAHALVRWLGADSEHTAADTRVHTLRVHGPGVLLLCSDGLWNYLSEPADLAAIATSAPPAKAARNLVDYAIHCGGADNITVALAPVSGVQQ</sequence>
<feature type="domain" description="PPM-type phosphatase" evidence="2">
    <location>
        <begin position="78"/>
        <end position="358"/>
    </location>
</feature>
<dbReference type="SMART" id="SM00331">
    <property type="entry name" value="PP2C_SIG"/>
    <property type="match status" value="1"/>
</dbReference>
<name>A0A9X2E5A4_9NOCA</name>
<dbReference type="RefSeq" id="WP_251910083.1">
    <property type="nucleotide sequence ID" value="NZ_JAMRXG010000002.1"/>
</dbReference>
<dbReference type="PROSITE" id="PS51746">
    <property type="entry name" value="PPM_2"/>
    <property type="match status" value="1"/>
</dbReference>
<dbReference type="InterPro" id="IPR036457">
    <property type="entry name" value="PPM-type-like_dom_sf"/>
</dbReference>
<dbReference type="EMBL" id="JAMRXG010000002">
    <property type="protein sequence ID" value="MCM6773100.1"/>
    <property type="molecule type" value="Genomic_DNA"/>
</dbReference>
<proteinExistence type="predicted"/>
<protein>
    <submittedName>
        <fullName evidence="3">Serine/threonine-protein phosphatase</fullName>
    </submittedName>
</protein>
<reference evidence="3" key="1">
    <citation type="submission" date="2022-06" db="EMBL/GenBank/DDBJ databases">
        <title>Novel species in genus nocardia.</title>
        <authorList>
            <person name="Li F."/>
        </authorList>
    </citation>
    <scope>NUCLEOTIDE SEQUENCE</scope>
    <source>
        <strain evidence="3">CDC141</strain>
    </source>
</reference>
<dbReference type="SMART" id="SM00332">
    <property type="entry name" value="PP2Cc"/>
    <property type="match status" value="1"/>
</dbReference>
<dbReference type="Gene3D" id="3.60.40.10">
    <property type="entry name" value="PPM-type phosphatase domain"/>
    <property type="match status" value="1"/>
</dbReference>
<dbReference type="InterPro" id="IPR001932">
    <property type="entry name" value="PPM-type_phosphatase-like_dom"/>
</dbReference>
<evidence type="ECO:0000256" key="1">
    <source>
        <dbReference type="SAM" id="MobiDB-lite"/>
    </source>
</evidence>
<evidence type="ECO:0000313" key="3">
    <source>
        <dbReference type="EMBL" id="MCM6773100.1"/>
    </source>
</evidence>
<accession>A0A9X2E5A4</accession>
<dbReference type="InterPro" id="IPR015655">
    <property type="entry name" value="PP2C"/>
</dbReference>
<dbReference type="Proteomes" id="UP001139157">
    <property type="component" value="Unassembled WGS sequence"/>
</dbReference>
<organism evidence="3 4">
    <name type="scientific">Nocardia pulmonis</name>
    <dbReference type="NCBI Taxonomy" id="2951408"/>
    <lineage>
        <taxon>Bacteria</taxon>
        <taxon>Bacillati</taxon>
        <taxon>Actinomycetota</taxon>
        <taxon>Actinomycetes</taxon>
        <taxon>Mycobacteriales</taxon>
        <taxon>Nocardiaceae</taxon>
        <taxon>Nocardia</taxon>
    </lineage>
</organism>
<dbReference type="SUPFAM" id="SSF81606">
    <property type="entry name" value="PP2C-like"/>
    <property type="match status" value="1"/>
</dbReference>
<gene>
    <name evidence="3" type="ORF">NDR86_06405</name>
</gene>
<evidence type="ECO:0000313" key="4">
    <source>
        <dbReference type="Proteomes" id="UP001139157"/>
    </source>
</evidence>
<dbReference type="PANTHER" id="PTHR13832:SF860">
    <property type="entry name" value="PROTEIN PHOSPHATASE PHPP"/>
    <property type="match status" value="1"/>
</dbReference>